<keyword evidence="1" id="KW-0732">Signal</keyword>
<dbReference type="EMBL" id="JAPEUY010000021">
    <property type="protein sequence ID" value="KAJ4362265.1"/>
    <property type="molecule type" value="Genomic_DNA"/>
</dbReference>
<dbReference type="InterPro" id="IPR050904">
    <property type="entry name" value="Adhesion/Biosynth-related"/>
</dbReference>
<comment type="caution">
    <text evidence="3">The sequence shown here is derived from an EMBL/GenBank/DDBJ whole genome shotgun (WGS) entry which is preliminary data.</text>
</comment>
<name>A0A9W9CHB9_9PLEO</name>
<organism evidence="3 4">
    <name type="scientific">Neocucurbitaria cava</name>
    <dbReference type="NCBI Taxonomy" id="798079"/>
    <lineage>
        <taxon>Eukaryota</taxon>
        <taxon>Fungi</taxon>
        <taxon>Dikarya</taxon>
        <taxon>Ascomycota</taxon>
        <taxon>Pezizomycotina</taxon>
        <taxon>Dothideomycetes</taxon>
        <taxon>Pleosporomycetidae</taxon>
        <taxon>Pleosporales</taxon>
        <taxon>Pleosporineae</taxon>
        <taxon>Cucurbitariaceae</taxon>
        <taxon>Neocucurbitaria</taxon>
    </lineage>
</organism>
<sequence length="449" mass="47396">MHLPYLIVLSTAVAANAQSLVEVLSKFPDLSNFTAFYTASQAFASAYFGNTSTYPITFLAPNDEAFATLQEQYGTGLANISVDTLLTLVQYHTLVSNLTTQDMDNGGNGLTVPTMLNNAVNNDRSAGVSLAGRFGGVARASGQVVFISSANSGASKRFRLMSRQNAGQPPSTIRSGLSSNVGIQAVDGNEGVWDGGRFHIVDGFLTPPTTCATTIRSAGLVNLDNALNRSSLWSALDGGKNLTCLGPNNAAFGAAGSPDATLNTTALTDALHFHTLPEVAYSDYLYDGQEFQSLQNATVRVKIVGEGSTRQIYFNNAKLLDANVLTHNGLLHVLDAVMVPLDQMNSTNSTATGTPSTTASATETKVNIPSTGTASTGAASSAQIVIAEDRLESPDHYMPLTAQSTFLGQLEFYANNPEIKGLLEPLQEEFNSGAMVDVVWTCVVGRKAL</sequence>
<evidence type="ECO:0000313" key="3">
    <source>
        <dbReference type="EMBL" id="KAJ4362265.1"/>
    </source>
</evidence>
<accession>A0A9W9CHB9</accession>
<dbReference type="PANTHER" id="PTHR10900:SF77">
    <property type="entry name" value="FI19380P1"/>
    <property type="match status" value="1"/>
</dbReference>
<feature type="domain" description="FAS1" evidence="2">
    <location>
        <begin position="17"/>
        <end position="205"/>
    </location>
</feature>
<dbReference type="PANTHER" id="PTHR10900">
    <property type="entry name" value="PERIOSTIN-RELATED"/>
    <property type="match status" value="1"/>
</dbReference>
<dbReference type="SMART" id="SM00554">
    <property type="entry name" value="FAS1"/>
    <property type="match status" value="2"/>
</dbReference>
<evidence type="ECO:0000256" key="1">
    <source>
        <dbReference type="SAM" id="SignalP"/>
    </source>
</evidence>
<dbReference type="InterPro" id="IPR000782">
    <property type="entry name" value="FAS1_domain"/>
</dbReference>
<feature type="signal peptide" evidence="1">
    <location>
        <begin position="1"/>
        <end position="17"/>
    </location>
</feature>
<feature type="domain" description="FAS1" evidence="2">
    <location>
        <begin position="207"/>
        <end position="338"/>
    </location>
</feature>
<dbReference type="Gene3D" id="2.30.180.10">
    <property type="entry name" value="FAS1 domain"/>
    <property type="match status" value="2"/>
</dbReference>
<dbReference type="Pfam" id="PF02469">
    <property type="entry name" value="Fasciclin"/>
    <property type="match status" value="2"/>
</dbReference>
<evidence type="ECO:0000313" key="4">
    <source>
        <dbReference type="Proteomes" id="UP001140560"/>
    </source>
</evidence>
<reference evidence="3" key="1">
    <citation type="submission" date="2022-10" db="EMBL/GenBank/DDBJ databases">
        <title>Tapping the CABI collections for fungal endophytes: first genome assemblies for Collariella, Neodidymelliopsis, Ascochyta clinopodiicola, Didymella pomorum, Didymosphaeria variabile, Neocosmospora piperis and Neocucurbitaria cava.</title>
        <authorList>
            <person name="Hill R."/>
        </authorList>
    </citation>
    <scope>NUCLEOTIDE SEQUENCE</scope>
    <source>
        <strain evidence="3">IMI 356814</strain>
    </source>
</reference>
<dbReference type="OrthoDB" id="286301at2759"/>
<keyword evidence="4" id="KW-1185">Reference proteome</keyword>
<gene>
    <name evidence="3" type="ORF">N0V83_010358</name>
</gene>
<dbReference type="Proteomes" id="UP001140560">
    <property type="component" value="Unassembled WGS sequence"/>
</dbReference>
<feature type="chain" id="PRO_5040972758" description="FAS1 domain-containing protein" evidence="1">
    <location>
        <begin position="18"/>
        <end position="449"/>
    </location>
</feature>
<evidence type="ECO:0000259" key="2">
    <source>
        <dbReference type="PROSITE" id="PS50213"/>
    </source>
</evidence>
<protein>
    <recommendedName>
        <fullName evidence="2">FAS1 domain-containing protein</fullName>
    </recommendedName>
</protein>
<dbReference type="AlphaFoldDB" id="A0A9W9CHB9"/>
<dbReference type="SUPFAM" id="SSF82153">
    <property type="entry name" value="FAS1 domain"/>
    <property type="match status" value="2"/>
</dbReference>
<dbReference type="PROSITE" id="PS50213">
    <property type="entry name" value="FAS1"/>
    <property type="match status" value="2"/>
</dbReference>
<dbReference type="InterPro" id="IPR036378">
    <property type="entry name" value="FAS1_dom_sf"/>
</dbReference>
<proteinExistence type="predicted"/>